<gene>
    <name evidence="1" type="ORF">PDJAM_G00216780</name>
</gene>
<keyword evidence="2" id="KW-1185">Reference proteome</keyword>
<proteinExistence type="predicted"/>
<name>A0ACC5YBE8_9TELE</name>
<reference evidence="1" key="1">
    <citation type="submission" date="2020-02" db="EMBL/GenBank/DDBJ databases">
        <title>Genome sequencing of the panga catfish, Pangasius djambal.</title>
        <authorList>
            <person name="Wen M."/>
            <person name="Zahm M."/>
            <person name="Roques C."/>
            <person name="Cabau C."/>
            <person name="Klopp C."/>
            <person name="Donnadieu C."/>
            <person name="Jouanno E."/>
            <person name="Avarre J.-C."/>
            <person name="Campet M."/>
            <person name="Ha T."/>
            <person name="Dugue R."/>
            <person name="Lampietro C."/>
            <person name="Louis A."/>
            <person name="Herpin A."/>
            <person name="Echchiki A."/>
            <person name="Berthelot C."/>
            <person name="Parey E."/>
            <person name="Roest-Crollius H."/>
            <person name="Braasch I."/>
            <person name="Postlethwait J.H."/>
            <person name="Bobe J."/>
            <person name="Montfort J."/>
            <person name="Bouchez O."/>
            <person name="Begum T."/>
            <person name="Schartl M."/>
            <person name="Gustiano R."/>
            <person name="Guiguen Y."/>
        </authorList>
    </citation>
    <scope>NUCLEOTIDE SEQUENCE</scope>
    <source>
        <strain evidence="1">Pdj_M5554</strain>
    </source>
</reference>
<organism evidence="1 2">
    <name type="scientific">Pangasius djambal</name>
    <dbReference type="NCBI Taxonomy" id="1691987"/>
    <lineage>
        <taxon>Eukaryota</taxon>
        <taxon>Metazoa</taxon>
        <taxon>Chordata</taxon>
        <taxon>Craniata</taxon>
        <taxon>Vertebrata</taxon>
        <taxon>Euteleostomi</taxon>
        <taxon>Actinopterygii</taxon>
        <taxon>Neopterygii</taxon>
        <taxon>Teleostei</taxon>
        <taxon>Ostariophysi</taxon>
        <taxon>Siluriformes</taxon>
        <taxon>Pangasiidae</taxon>
        <taxon>Pangasius</taxon>
    </lineage>
</organism>
<sequence>MEKGVLPELQGKSLDDIEIEDHINTDGSDGSESENGTESENMDVSMSAPVQTGMQKDHPPKEAKAGCSAVLQDNTVAETERTRKRSRKTARTQWSNREVMAVMKHFKSHITTGKLATMAECLQCKDAEYPVLAGRTAQNIRDFVRNRGITFKRKSQCN</sequence>
<dbReference type="EMBL" id="CM040979">
    <property type="protein sequence ID" value="MCJ8732878.1"/>
    <property type="molecule type" value="Genomic_DNA"/>
</dbReference>
<protein>
    <submittedName>
        <fullName evidence="1">Uncharacterized protein</fullName>
    </submittedName>
</protein>
<evidence type="ECO:0000313" key="2">
    <source>
        <dbReference type="Proteomes" id="UP000830395"/>
    </source>
</evidence>
<dbReference type="Proteomes" id="UP000830395">
    <property type="component" value="Chromosome 5"/>
</dbReference>
<accession>A0ACC5YBE8</accession>
<comment type="caution">
    <text evidence="1">The sequence shown here is derived from an EMBL/GenBank/DDBJ whole genome shotgun (WGS) entry which is preliminary data.</text>
</comment>
<evidence type="ECO:0000313" key="1">
    <source>
        <dbReference type="EMBL" id="MCJ8732878.1"/>
    </source>
</evidence>